<protein>
    <recommendedName>
        <fullName evidence="1">Aminotransferase-like plant mobile domain-containing protein</fullName>
    </recommendedName>
</protein>
<dbReference type="EMBL" id="JAAGAX010000016">
    <property type="protein sequence ID" value="KAF2288549.1"/>
    <property type="molecule type" value="Genomic_DNA"/>
</dbReference>
<dbReference type="InterPro" id="IPR019557">
    <property type="entry name" value="AminoTfrase-like_pln_mobile"/>
</dbReference>
<proteinExistence type="predicted"/>
<dbReference type="Proteomes" id="UP000467840">
    <property type="component" value="Chromosome 8"/>
</dbReference>
<dbReference type="Pfam" id="PF10536">
    <property type="entry name" value="PMD"/>
    <property type="match status" value="1"/>
</dbReference>
<name>A0A6A6KM96_HEVBR</name>
<dbReference type="PANTHER" id="PTHR46033">
    <property type="entry name" value="PROTEIN MAIN-LIKE 2"/>
    <property type="match status" value="1"/>
</dbReference>
<dbReference type="InterPro" id="IPR044824">
    <property type="entry name" value="MAIN-like"/>
</dbReference>
<evidence type="ECO:0000313" key="2">
    <source>
        <dbReference type="EMBL" id="KAF2288549.1"/>
    </source>
</evidence>
<dbReference type="GO" id="GO:0010073">
    <property type="term" value="P:meristem maintenance"/>
    <property type="evidence" value="ECO:0007669"/>
    <property type="project" value="InterPro"/>
</dbReference>
<keyword evidence="3" id="KW-1185">Reference proteome</keyword>
<evidence type="ECO:0000313" key="3">
    <source>
        <dbReference type="Proteomes" id="UP000467840"/>
    </source>
</evidence>
<comment type="caution">
    <text evidence="2">The sequence shown here is derived from an EMBL/GenBank/DDBJ whole genome shotgun (WGS) entry which is preliminary data.</text>
</comment>
<dbReference type="PANTHER" id="PTHR46033:SF8">
    <property type="entry name" value="PROTEIN MAINTENANCE OF MERISTEMS-LIKE"/>
    <property type="match status" value="1"/>
</dbReference>
<organism evidence="2 3">
    <name type="scientific">Hevea brasiliensis</name>
    <name type="common">Para rubber tree</name>
    <name type="synonym">Siphonia brasiliensis</name>
    <dbReference type="NCBI Taxonomy" id="3981"/>
    <lineage>
        <taxon>Eukaryota</taxon>
        <taxon>Viridiplantae</taxon>
        <taxon>Streptophyta</taxon>
        <taxon>Embryophyta</taxon>
        <taxon>Tracheophyta</taxon>
        <taxon>Spermatophyta</taxon>
        <taxon>Magnoliopsida</taxon>
        <taxon>eudicotyledons</taxon>
        <taxon>Gunneridae</taxon>
        <taxon>Pentapetalae</taxon>
        <taxon>rosids</taxon>
        <taxon>fabids</taxon>
        <taxon>Malpighiales</taxon>
        <taxon>Euphorbiaceae</taxon>
        <taxon>Crotonoideae</taxon>
        <taxon>Micrandreae</taxon>
        <taxon>Hevea</taxon>
    </lineage>
</organism>
<evidence type="ECO:0000259" key="1">
    <source>
        <dbReference type="Pfam" id="PF10536"/>
    </source>
</evidence>
<gene>
    <name evidence="2" type="ORF">GH714_008406</name>
</gene>
<dbReference type="AlphaFoldDB" id="A0A6A6KM96"/>
<sequence length="153" mass="16885">MESNDQFNNIDSQLMNDGSTMMNNDLCEPYGPINLGNTSDYGCTTLNDYQDRDFTQFGSFSQVQCPLPINVYNSEGAGPNEPIIRLSGFFGIATIGFIEVDHALITALIKRWRLETHTLHLTVGEATLTLQDVEIITGLPIDGTTITGDIDYD</sequence>
<reference evidence="2 3" key="1">
    <citation type="journal article" date="2020" name="Mol. Plant">
        <title>The Chromosome-Based Rubber Tree Genome Provides New Insights into Spurge Genome Evolution and Rubber Biosynthesis.</title>
        <authorList>
            <person name="Liu J."/>
            <person name="Shi C."/>
            <person name="Shi C.C."/>
            <person name="Li W."/>
            <person name="Zhang Q.J."/>
            <person name="Zhang Y."/>
            <person name="Li K."/>
            <person name="Lu H.F."/>
            <person name="Shi C."/>
            <person name="Zhu S.T."/>
            <person name="Xiao Z.Y."/>
            <person name="Nan H."/>
            <person name="Yue Y."/>
            <person name="Zhu X.G."/>
            <person name="Wu Y."/>
            <person name="Hong X.N."/>
            <person name="Fan G.Y."/>
            <person name="Tong Y."/>
            <person name="Zhang D."/>
            <person name="Mao C.L."/>
            <person name="Liu Y.L."/>
            <person name="Hao S.J."/>
            <person name="Liu W.Q."/>
            <person name="Lv M.Q."/>
            <person name="Zhang H.B."/>
            <person name="Liu Y."/>
            <person name="Hu-Tang G.R."/>
            <person name="Wang J.P."/>
            <person name="Wang J.H."/>
            <person name="Sun Y.H."/>
            <person name="Ni S.B."/>
            <person name="Chen W.B."/>
            <person name="Zhang X.C."/>
            <person name="Jiao Y.N."/>
            <person name="Eichler E.E."/>
            <person name="Li G.H."/>
            <person name="Liu X."/>
            <person name="Gao L.Z."/>
        </authorList>
    </citation>
    <scope>NUCLEOTIDE SEQUENCE [LARGE SCALE GENOMIC DNA]</scope>
    <source>
        <strain evidence="3">cv. GT1</strain>
        <tissue evidence="2">Leaf</tissue>
    </source>
</reference>
<feature type="domain" description="Aminotransferase-like plant mobile" evidence="1">
    <location>
        <begin position="88"/>
        <end position="149"/>
    </location>
</feature>
<accession>A0A6A6KM96</accession>